<comment type="caution">
    <text evidence="1">The sequence shown here is derived from an EMBL/GenBank/DDBJ whole genome shotgun (WGS) entry which is preliminary data.</text>
</comment>
<dbReference type="InterPro" id="IPR011009">
    <property type="entry name" value="Kinase-like_dom_sf"/>
</dbReference>
<evidence type="ECO:0000313" key="2">
    <source>
        <dbReference type="Proteomes" id="UP001603857"/>
    </source>
</evidence>
<dbReference type="AlphaFoldDB" id="A0ABD1MH35"/>
<dbReference type="Proteomes" id="UP001603857">
    <property type="component" value="Unassembled WGS sequence"/>
</dbReference>
<keyword evidence="2" id="KW-1185">Reference proteome</keyword>
<dbReference type="PANTHER" id="PTHR48007:SF9">
    <property type="entry name" value="PROTEIN KINASE DOMAIN-CONTAINING PROTEIN"/>
    <property type="match status" value="1"/>
</dbReference>
<gene>
    <name evidence="1" type="ORF">Fmac_016322</name>
</gene>
<sequence length="55" mass="6299">MQMEALGKIKHENVVPLKVFYFSKDDKLLAYNYMSADSLYALLHGIICLFGRFGV</sequence>
<dbReference type="SUPFAM" id="SSF56112">
    <property type="entry name" value="Protein kinase-like (PK-like)"/>
    <property type="match status" value="1"/>
</dbReference>
<dbReference type="Gene3D" id="1.10.510.10">
    <property type="entry name" value="Transferase(Phosphotransferase) domain 1"/>
    <property type="match status" value="1"/>
</dbReference>
<reference evidence="1 2" key="1">
    <citation type="submission" date="2024-08" db="EMBL/GenBank/DDBJ databases">
        <title>Insights into the chromosomal genome structure of Flemingia macrophylla.</title>
        <authorList>
            <person name="Ding Y."/>
            <person name="Zhao Y."/>
            <person name="Bi W."/>
            <person name="Wu M."/>
            <person name="Zhao G."/>
            <person name="Gong Y."/>
            <person name="Li W."/>
            <person name="Zhang P."/>
        </authorList>
    </citation>
    <scope>NUCLEOTIDE SEQUENCE [LARGE SCALE GENOMIC DNA]</scope>
    <source>
        <strain evidence="1">DYQJB</strain>
        <tissue evidence="1">Leaf</tissue>
    </source>
</reference>
<name>A0ABD1MH35_9FABA</name>
<proteinExistence type="predicted"/>
<organism evidence="1 2">
    <name type="scientific">Flemingia macrophylla</name>
    <dbReference type="NCBI Taxonomy" id="520843"/>
    <lineage>
        <taxon>Eukaryota</taxon>
        <taxon>Viridiplantae</taxon>
        <taxon>Streptophyta</taxon>
        <taxon>Embryophyta</taxon>
        <taxon>Tracheophyta</taxon>
        <taxon>Spermatophyta</taxon>
        <taxon>Magnoliopsida</taxon>
        <taxon>eudicotyledons</taxon>
        <taxon>Gunneridae</taxon>
        <taxon>Pentapetalae</taxon>
        <taxon>rosids</taxon>
        <taxon>fabids</taxon>
        <taxon>Fabales</taxon>
        <taxon>Fabaceae</taxon>
        <taxon>Papilionoideae</taxon>
        <taxon>50 kb inversion clade</taxon>
        <taxon>NPAAA clade</taxon>
        <taxon>indigoferoid/millettioid clade</taxon>
        <taxon>Phaseoleae</taxon>
        <taxon>Flemingia</taxon>
    </lineage>
</organism>
<dbReference type="InterPro" id="IPR046959">
    <property type="entry name" value="PRK1-6/SRF4-like"/>
</dbReference>
<evidence type="ECO:0000313" key="1">
    <source>
        <dbReference type="EMBL" id="KAL2335109.1"/>
    </source>
</evidence>
<dbReference type="EMBL" id="JBGMDY010000005">
    <property type="protein sequence ID" value="KAL2335109.1"/>
    <property type="molecule type" value="Genomic_DNA"/>
</dbReference>
<protein>
    <submittedName>
        <fullName evidence="1">Uncharacterized protein</fullName>
    </submittedName>
</protein>
<accession>A0ABD1MH35</accession>
<dbReference type="PANTHER" id="PTHR48007">
    <property type="entry name" value="LEUCINE-RICH REPEAT RECEPTOR-LIKE PROTEIN KINASE PXC1"/>
    <property type="match status" value="1"/>
</dbReference>